<organism evidence="1 2">
    <name type="scientific">Pseudomonas savastanoi pv. glycinea</name>
    <name type="common">Pseudomonas syringae pv. glycinea</name>
    <dbReference type="NCBI Taxonomy" id="318"/>
    <lineage>
        <taxon>Bacteria</taxon>
        <taxon>Pseudomonadati</taxon>
        <taxon>Pseudomonadota</taxon>
        <taxon>Gammaproteobacteria</taxon>
        <taxon>Pseudomonadales</taxon>
        <taxon>Pseudomonadaceae</taxon>
        <taxon>Pseudomonas</taxon>
    </lineage>
</organism>
<sequence>MMISTSSAPQFLSSADFLSFWKARPTSLFSPSDELAKISAEAKRVSGCHWELYEANLLRAVRDKAKALSGNDQTRFMRELTKRELCIDDSNIAMVEQAERECRTEISESQM</sequence>
<protein>
    <submittedName>
        <fullName evidence="1">Uncharacterized protein</fullName>
    </submittedName>
</protein>
<accession>A0A3M3G4F9</accession>
<dbReference type="Proteomes" id="UP000276829">
    <property type="component" value="Unassembled WGS sequence"/>
</dbReference>
<proteinExistence type="predicted"/>
<dbReference type="EMBL" id="RBON01000149">
    <property type="protein sequence ID" value="RMM69123.1"/>
    <property type="molecule type" value="Genomic_DNA"/>
</dbReference>
<evidence type="ECO:0000313" key="2">
    <source>
        <dbReference type="Proteomes" id="UP000276829"/>
    </source>
</evidence>
<name>A0A3M3G4F9_PSESG</name>
<dbReference type="RefSeq" id="WP_122393586.1">
    <property type="nucleotide sequence ID" value="NZ_RBON01000149.1"/>
</dbReference>
<dbReference type="AlphaFoldDB" id="A0A3M3G4F9"/>
<comment type="caution">
    <text evidence="1">The sequence shown here is derived from an EMBL/GenBank/DDBJ whole genome shotgun (WGS) entry which is preliminary data.</text>
</comment>
<reference evidence="1 2" key="1">
    <citation type="submission" date="2018-08" db="EMBL/GenBank/DDBJ databases">
        <title>Recombination of ecologically and evolutionarily significant loci maintains genetic cohesion in the Pseudomonas syringae species complex.</title>
        <authorList>
            <person name="Dillon M."/>
            <person name="Thakur S."/>
            <person name="Almeida R.N.D."/>
            <person name="Weir B.S."/>
            <person name="Guttman D.S."/>
        </authorList>
    </citation>
    <scope>NUCLEOTIDE SEQUENCE [LARGE SCALE GENOMIC DNA]</scope>
    <source>
        <strain evidence="1 2">ICMP 4324</strain>
    </source>
</reference>
<gene>
    <name evidence="1" type="ORF">ALQ73_200186</name>
</gene>
<evidence type="ECO:0000313" key="1">
    <source>
        <dbReference type="EMBL" id="RMM69123.1"/>
    </source>
</evidence>